<evidence type="ECO:0000256" key="1">
    <source>
        <dbReference type="ARBA" id="ARBA00022801"/>
    </source>
</evidence>
<reference evidence="3" key="1">
    <citation type="journal article" date="2019" name="Int. J. Syst. Evol. Microbiol.">
        <title>The Global Catalogue of Microorganisms (GCM) 10K type strain sequencing project: providing services to taxonomists for standard genome sequencing and annotation.</title>
        <authorList>
            <consortium name="The Broad Institute Genomics Platform"/>
            <consortium name="The Broad Institute Genome Sequencing Center for Infectious Disease"/>
            <person name="Wu L."/>
            <person name="Ma J."/>
        </authorList>
    </citation>
    <scope>NUCLEOTIDE SEQUENCE [LARGE SCALE GENOMIC DNA]</scope>
    <source>
        <strain evidence="3">DT28</strain>
    </source>
</reference>
<evidence type="ECO:0000313" key="3">
    <source>
        <dbReference type="Proteomes" id="UP001595962"/>
    </source>
</evidence>
<dbReference type="SMART" id="SM00855">
    <property type="entry name" value="PGAM"/>
    <property type="match status" value="1"/>
</dbReference>
<proteinExistence type="predicted"/>
<evidence type="ECO:0000313" key="2">
    <source>
        <dbReference type="EMBL" id="MFC4655526.1"/>
    </source>
</evidence>
<dbReference type="InterPro" id="IPR013078">
    <property type="entry name" value="His_Pase_superF_clade-1"/>
</dbReference>
<sequence>MKSVLYLMRHATADVRSGLVEDIDRCLNEKGRLQARRVAAFMHKHQLIPDKILCSPFARAVQTAALLRKDLELAEAVAEQDWLAPGTSATQMAEQLKAQLADGQALLVVGHEPELAMLIQQLLGLSAAFVELKKASLSCLEFETEPGLPVRLAWSIPARLMG</sequence>
<accession>A0ABV9JMM2</accession>
<dbReference type="Pfam" id="PF00300">
    <property type="entry name" value="His_Phos_1"/>
    <property type="match status" value="1"/>
</dbReference>
<gene>
    <name evidence="2" type="primary">sixA</name>
    <name evidence="2" type="ORF">ACFO3I_10930</name>
</gene>
<organism evidence="2 3">
    <name type="scientific">Rheinheimera marina</name>
    <dbReference type="NCBI Taxonomy" id="1774958"/>
    <lineage>
        <taxon>Bacteria</taxon>
        <taxon>Pseudomonadati</taxon>
        <taxon>Pseudomonadota</taxon>
        <taxon>Gammaproteobacteria</taxon>
        <taxon>Chromatiales</taxon>
        <taxon>Chromatiaceae</taxon>
        <taxon>Rheinheimera</taxon>
    </lineage>
</organism>
<dbReference type="NCBIfam" id="TIGR00249">
    <property type="entry name" value="sixA"/>
    <property type="match status" value="1"/>
</dbReference>
<name>A0ABV9JMM2_9GAMM</name>
<dbReference type="Gene3D" id="3.40.50.1240">
    <property type="entry name" value="Phosphoglycerate mutase-like"/>
    <property type="match status" value="1"/>
</dbReference>
<protein>
    <submittedName>
        <fullName evidence="2">Phosphohistidine phosphatase SixA</fullName>
    </submittedName>
</protein>
<dbReference type="InterPro" id="IPR051021">
    <property type="entry name" value="Mito_Ser/Thr_phosphatase"/>
</dbReference>
<dbReference type="EMBL" id="JBHSGB010000010">
    <property type="protein sequence ID" value="MFC4655526.1"/>
    <property type="molecule type" value="Genomic_DNA"/>
</dbReference>
<dbReference type="InterPro" id="IPR004449">
    <property type="entry name" value="SixA"/>
</dbReference>
<dbReference type="CDD" id="cd07067">
    <property type="entry name" value="HP_PGM_like"/>
    <property type="match status" value="1"/>
</dbReference>
<dbReference type="InterPro" id="IPR029033">
    <property type="entry name" value="His_PPase_superfam"/>
</dbReference>
<comment type="caution">
    <text evidence="2">The sequence shown here is derived from an EMBL/GenBank/DDBJ whole genome shotgun (WGS) entry which is preliminary data.</text>
</comment>
<dbReference type="SUPFAM" id="SSF53254">
    <property type="entry name" value="Phosphoglycerate mutase-like"/>
    <property type="match status" value="1"/>
</dbReference>
<keyword evidence="3" id="KW-1185">Reference proteome</keyword>
<dbReference type="RefSeq" id="WP_377334022.1">
    <property type="nucleotide sequence ID" value="NZ_JBHSGB010000010.1"/>
</dbReference>
<dbReference type="Proteomes" id="UP001595962">
    <property type="component" value="Unassembled WGS sequence"/>
</dbReference>
<dbReference type="PANTHER" id="PTHR20935">
    <property type="entry name" value="PHOSPHOGLYCERATE MUTASE-RELATED"/>
    <property type="match status" value="1"/>
</dbReference>
<keyword evidence="1" id="KW-0378">Hydrolase</keyword>